<sequence length="430" mass="47988">MAHVIFIDSTPTGLNAFHSAHRLGHQVTFIHPTRSSSFVSIMSKDPTKLATQLGHVDRYIEVDTLENEHLFPVLDTLVKENPFDTVISSAETGIMAAARAAEKWGTRYPSPQDLGNAVFKNRLRTTLKNNGIRSPDFEVLNEEELLQGPKKITLPFVVKPIRGFAKQFSAICRTQSDFDKYVNNLKADRANSALIDSVVSHEYIIEEYVTGTLHSAEVIVREGKVMFYATTTRYRAHYYDLLELAAVMPSGLPEQTREEMKAYLQAVFSALNIQIGLYHVELLLTGNGPVLVEINARMMGSVSPIMYQIQTGHDPFEYLIRLHLGEPVEVNDNEFTNAGITLAVAARHGGTISSSFRPEQLEALLARYAIPHNTLNIYAGREIGRYEGNFSIMGHVIILADTPQEVAEKGHRFLSEIDALIGLETAKYVE</sequence>
<evidence type="ECO:0000256" key="1">
    <source>
        <dbReference type="ARBA" id="ARBA00022598"/>
    </source>
</evidence>
<proteinExistence type="predicted"/>
<evidence type="ECO:0000313" key="7">
    <source>
        <dbReference type="Proteomes" id="UP000234240"/>
    </source>
</evidence>
<dbReference type="PANTHER" id="PTHR43585:SF2">
    <property type="entry name" value="ATP-GRASP ENZYME FSQD"/>
    <property type="match status" value="1"/>
</dbReference>
<reference evidence="6 7" key="1">
    <citation type="submission" date="2017-12" db="EMBL/GenBank/DDBJ databases">
        <title>Characterization of six clinical isolates of Enterochimera gen. nov., a novel genus of the Yersiniaciae family and the three species Enterochimera arupensis sp. nov., Enterochimera coloradensis sp. nov, and Enterochimera californica sp. nov.</title>
        <authorList>
            <person name="Rossi A."/>
            <person name="Fisher M."/>
        </authorList>
    </citation>
    <scope>NUCLEOTIDE SEQUENCE [LARGE SCALE GENOMIC DNA]</scope>
    <source>
        <strain evidence="7">2015-Iso6</strain>
    </source>
</reference>
<name>A0A2N5EEC7_9GAMM</name>
<dbReference type="GO" id="GO:0016874">
    <property type="term" value="F:ligase activity"/>
    <property type="evidence" value="ECO:0007669"/>
    <property type="project" value="UniProtKB-KW"/>
</dbReference>
<organism evidence="6 7">
    <name type="scientific">Chimaeribacter californicus</name>
    <dbReference type="NCBI Taxonomy" id="2060067"/>
    <lineage>
        <taxon>Bacteria</taxon>
        <taxon>Pseudomonadati</taxon>
        <taxon>Pseudomonadota</taxon>
        <taxon>Gammaproteobacteria</taxon>
        <taxon>Enterobacterales</taxon>
        <taxon>Yersiniaceae</taxon>
        <taxon>Chimaeribacter</taxon>
    </lineage>
</organism>
<keyword evidence="1" id="KW-0436">Ligase</keyword>
<dbReference type="PROSITE" id="PS50975">
    <property type="entry name" value="ATP_GRASP"/>
    <property type="match status" value="1"/>
</dbReference>
<dbReference type="InterPro" id="IPR052032">
    <property type="entry name" value="ATP-dep_AA_Ligase"/>
</dbReference>
<feature type="domain" description="ATP-grasp" evidence="5">
    <location>
        <begin position="124"/>
        <end position="324"/>
    </location>
</feature>
<keyword evidence="3 4" id="KW-0067">ATP-binding</keyword>
<dbReference type="GO" id="GO:0005524">
    <property type="term" value="F:ATP binding"/>
    <property type="evidence" value="ECO:0007669"/>
    <property type="project" value="UniProtKB-UniRule"/>
</dbReference>
<evidence type="ECO:0000256" key="4">
    <source>
        <dbReference type="PROSITE-ProRule" id="PRU00409"/>
    </source>
</evidence>
<keyword evidence="2 4" id="KW-0547">Nucleotide-binding</keyword>
<dbReference type="Pfam" id="PF13535">
    <property type="entry name" value="ATP-grasp_4"/>
    <property type="match status" value="1"/>
</dbReference>
<comment type="caution">
    <text evidence="6">The sequence shown here is derived from an EMBL/GenBank/DDBJ whole genome shotgun (WGS) entry which is preliminary data.</text>
</comment>
<dbReference type="OrthoDB" id="24041at2"/>
<dbReference type="GO" id="GO:0046872">
    <property type="term" value="F:metal ion binding"/>
    <property type="evidence" value="ECO:0007669"/>
    <property type="project" value="InterPro"/>
</dbReference>
<evidence type="ECO:0000256" key="2">
    <source>
        <dbReference type="ARBA" id="ARBA00022741"/>
    </source>
</evidence>
<evidence type="ECO:0000259" key="5">
    <source>
        <dbReference type="PROSITE" id="PS50975"/>
    </source>
</evidence>
<dbReference type="RefSeq" id="WP_101815297.1">
    <property type="nucleotide sequence ID" value="NZ_PJZF01000003.1"/>
</dbReference>
<protein>
    <recommendedName>
        <fullName evidence="5">ATP-grasp domain-containing protein</fullName>
    </recommendedName>
</protein>
<evidence type="ECO:0000256" key="3">
    <source>
        <dbReference type="ARBA" id="ARBA00022840"/>
    </source>
</evidence>
<dbReference type="InterPro" id="IPR041472">
    <property type="entry name" value="BL00235/CARNS1_N"/>
</dbReference>
<dbReference type="Gene3D" id="3.40.50.20">
    <property type="match status" value="1"/>
</dbReference>
<dbReference type="Proteomes" id="UP000234240">
    <property type="component" value="Unassembled WGS sequence"/>
</dbReference>
<accession>A0A2N5EEC7</accession>
<dbReference type="EMBL" id="PJZF01000003">
    <property type="protein sequence ID" value="PLR40889.1"/>
    <property type="molecule type" value="Genomic_DNA"/>
</dbReference>
<keyword evidence="7" id="KW-1185">Reference proteome</keyword>
<dbReference type="Gene3D" id="3.30.470.20">
    <property type="entry name" value="ATP-grasp fold, B domain"/>
    <property type="match status" value="1"/>
</dbReference>
<gene>
    <name evidence="6" type="ORF">CYR55_05060</name>
</gene>
<dbReference type="Pfam" id="PF18130">
    <property type="entry name" value="ATPgrasp_N"/>
    <property type="match status" value="1"/>
</dbReference>
<dbReference type="InterPro" id="IPR011761">
    <property type="entry name" value="ATP-grasp"/>
</dbReference>
<evidence type="ECO:0000313" key="6">
    <source>
        <dbReference type="EMBL" id="PLR40889.1"/>
    </source>
</evidence>
<dbReference type="SUPFAM" id="SSF56059">
    <property type="entry name" value="Glutathione synthetase ATP-binding domain-like"/>
    <property type="match status" value="1"/>
</dbReference>
<dbReference type="AlphaFoldDB" id="A0A2N5EEC7"/>
<dbReference type="PANTHER" id="PTHR43585">
    <property type="entry name" value="FUMIPYRROLE BIOSYNTHESIS PROTEIN C"/>
    <property type="match status" value="1"/>
</dbReference>